<organism evidence="2 3">
    <name type="scientific">Volvox africanus</name>
    <dbReference type="NCBI Taxonomy" id="51714"/>
    <lineage>
        <taxon>Eukaryota</taxon>
        <taxon>Viridiplantae</taxon>
        <taxon>Chlorophyta</taxon>
        <taxon>core chlorophytes</taxon>
        <taxon>Chlorophyceae</taxon>
        <taxon>CS clade</taxon>
        <taxon>Chlamydomonadales</taxon>
        <taxon>Volvocaceae</taxon>
        <taxon>Volvox</taxon>
    </lineage>
</organism>
<keyword evidence="3" id="KW-1185">Reference proteome</keyword>
<dbReference type="InterPro" id="IPR045890">
    <property type="entry name" value="POB1-like"/>
</dbReference>
<feature type="region of interest" description="Disordered" evidence="1">
    <location>
        <begin position="646"/>
        <end position="717"/>
    </location>
</feature>
<name>A0ABQ5SNI4_9CHLO</name>
<feature type="compositionally biased region" description="Low complexity" evidence="1">
    <location>
        <begin position="524"/>
        <end position="535"/>
    </location>
</feature>
<dbReference type="SUPFAM" id="SSF54695">
    <property type="entry name" value="POZ domain"/>
    <property type="match status" value="1"/>
</dbReference>
<feature type="region of interest" description="Disordered" evidence="1">
    <location>
        <begin position="814"/>
        <end position="852"/>
    </location>
</feature>
<feature type="region of interest" description="Disordered" evidence="1">
    <location>
        <begin position="485"/>
        <end position="553"/>
    </location>
</feature>
<feature type="compositionally biased region" description="Low complexity" evidence="1">
    <location>
        <begin position="831"/>
        <end position="845"/>
    </location>
</feature>
<evidence type="ECO:0000256" key="1">
    <source>
        <dbReference type="SAM" id="MobiDB-lite"/>
    </source>
</evidence>
<dbReference type="InterPro" id="IPR011333">
    <property type="entry name" value="SKP1/BTB/POZ_sf"/>
</dbReference>
<proteinExistence type="predicted"/>
<sequence>MVNDPVSRFAWAFNDPAFSDVQLVLRADTAGADGGGEFCASIGACECNRQANTSGFNHRDVSHHTARRACSKASTAEAQKSINSKMPSLASASVNTPALSRGSKWMTSEPTITEVRIHAHSIILASSSEMMRSWLSRWSEKHLDAETDSLSDTQRYGSERRRRLIPRLNVELAPNELAAGQAVVRFMYTQALDGVEDDEELLACMLLADRWLLPDCVAACAGRLHSTPAGSLSWRVRAALLALPLGLSAASPALAQLQTRAEASLMRTFRCPELILDDPDNRLLLLSLPPARLEQLLLSRQDVQVTSENVILALLSAWLQHNCPSHTIHCHTNRTCCANPCGGSTLAPSAATAATAAAANVVTECGMDLSGRKGGAATATGHCGFMDFGSGCRCEQEPRGGGGGGGGGGWDSWEGGLEGLVGVAGPPEVEALLRLVRYRDLTPHYRSSVAPSLPGLRLLRLHHVLLAEASEAAGAVGAAGAASLSSSSSLSSSCAEPPSRAPPRDFVSPDSPSTAESTSAVNILPTSQPLTQPPQQEHHHRHHLGQQQQPQVKLPAHPDLHVQQQQQQQQQGDTTFDTLVPRTSSLESGDAATAAVTAGGEAAGATHSSGAAAVGASQTIGLCRAGSGSGGEAGATYVDEGANVMGNSSANSTSSSTSRSSPGSGTGSRMAPETTLLPKPQTARSPVSAAAVSTSPPLPSAKNWLPPETETETETETDRVVSVMTPGLAPGPAAAAAVAASRTTTSLPRRLPYSMFRRIEWTRDVRDVRLHLTGVGGPLLSCEASSGLQLSPPAFLGGYCWHVATRFVPATAAASAGSPLRPPSNTVTAAPTSVSFSPLSSSPSSGRRQLQLGVVCTSPPG</sequence>
<evidence type="ECO:0000313" key="3">
    <source>
        <dbReference type="Proteomes" id="UP001165090"/>
    </source>
</evidence>
<feature type="non-terminal residue" evidence="2">
    <location>
        <position position="861"/>
    </location>
</feature>
<dbReference type="PANTHER" id="PTHR46336">
    <property type="entry name" value="OS02G0260700 PROTEIN"/>
    <property type="match status" value="1"/>
</dbReference>
<comment type="caution">
    <text evidence="2">The sequence shown here is derived from an EMBL/GenBank/DDBJ whole genome shotgun (WGS) entry which is preliminary data.</text>
</comment>
<reference evidence="2 3" key="1">
    <citation type="journal article" date="2023" name="IScience">
        <title>Expanded male sex-determining region conserved during the evolution of homothallism in the green alga Volvox.</title>
        <authorList>
            <person name="Yamamoto K."/>
            <person name="Matsuzaki R."/>
            <person name="Mahakham W."/>
            <person name="Heman W."/>
            <person name="Sekimoto H."/>
            <person name="Kawachi M."/>
            <person name="Minakuchi Y."/>
            <person name="Toyoda A."/>
            <person name="Nozaki H."/>
        </authorList>
    </citation>
    <scope>NUCLEOTIDE SEQUENCE [LARGE SCALE GENOMIC DNA]</scope>
    <source>
        <strain evidence="2 3">NIES-4468</strain>
    </source>
</reference>
<feature type="compositionally biased region" description="Low complexity" evidence="1">
    <location>
        <begin position="648"/>
        <end position="663"/>
    </location>
</feature>
<dbReference type="Proteomes" id="UP001165090">
    <property type="component" value="Unassembled WGS sequence"/>
</dbReference>
<evidence type="ECO:0000313" key="2">
    <source>
        <dbReference type="EMBL" id="GLI71567.1"/>
    </source>
</evidence>
<feature type="compositionally biased region" description="Low complexity" evidence="1">
    <location>
        <begin position="682"/>
        <end position="695"/>
    </location>
</feature>
<dbReference type="EMBL" id="BSDZ01000116">
    <property type="protein sequence ID" value="GLI71567.1"/>
    <property type="molecule type" value="Genomic_DNA"/>
</dbReference>
<dbReference type="Gene3D" id="3.30.710.10">
    <property type="entry name" value="Potassium Channel Kv1.1, Chain A"/>
    <property type="match status" value="1"/>
</dbReference>
<accession>A0ABQ5SNI4</accession>
<evidence type="ECO:0008006" key="4">
    <source>
        <dbReference type="Google" id="ProtNLM"/>
    </source>
</evidence>
<dbReference type="PANTHER" id="PTHR46336:SF3">
    <property type="entry name" value="BTB_POZ DOMAIN-CONTAINING PROTEIN POB1"/>
    <property type="match status" value="1"/>
</dbReference>
<gene>
    <name evidence="2" type="ORF">VaNZ11_016823</name>
</gene>
<feature type="compositionally biased region" description="Low complexity" evidence="1">
    <location>
        <begin position="485"/>
        <end position="496"/>
    </location>
</feature>
<protein>
    <recommendedName>
        <fullName evidence="4">BTB domain-containing protein</fullName>
    </recommendedName>
</protein>
<feature type="compositionally biased region" description="Polar residues" evidence="1">
    <location>
        <begin position="510"/>
        <end position="521"/>
    </location>
</feature>